<comment type="caution">
    <text evidence="1">The sequence shown here is derived from an EMBL/GenBank/DDBJ whole genome shotgun (WGS) entry which is preliminary data.</text>
</comment>
<evidence type="ECO:0000313" key="3">
    <source>
        <dbReference type="Proteomes" id="UP000237881"/>
    </source>
</evidence>
<evidence type="ECO:0000313" key="1">
    <source>
        <dbReference type="EMBL" id="PPF13332.1"/>
    </source>
</evidence>
<reference evidence="3 4" key="1">
    <citation type="submission" date="2018-02" db="EMBL/GenBank/DDBJ databases">
        <title>Bacteriophage NCPPB3778 and a type I-E CRISPR drive the evolution of the US Biological Select Agent, Rathayibacter toxicus.</title>
        <authorList>
            <person name="Davis E.W.II."/>
            <person name="Tabima J.F."/>
            <person name="Weisberg A.J."/>
            <person name="Lopes L.D."/>
            <person name="Wiseman M.S."/>
            <person name="Wiseman M.S."/>
            <person name="Pupko T."/>
            <person name="Belcher M.S."/>
            <person name="Sechler A.J."/>
            <person name="Tancos M.A."/>
            <person name="Schroeder B.K."/>
            <person name="Murray T.D."/>
            <person name="Luster D.G."/>
            <person name="Schneider W.L."/>
            <person name="Rogers E."/>
            <person name="Andreote F.D."/>
            <person name="Grunwald N.J."/>
            <person name="Putnam M.L."/>
            <person name="Chang J.H."/>
        </authorList>
    </citation>
    <scope>NUCLEOTIDE SEQUENCE [LARGE SCALE GENOMIC DNA]</scope>
    <source>
        <strain evidence="2 4">AY1D6</strain>
        <strain evidence="1 3">AY1I9</strain>
    </source>
</reference>
<dbReference type="KEGG" id="rry:C1O28_01780"/>
<evidence type="ECO:0000313" key="2">
    <source>
        <dbReference type="EMBL" id="PPH75593.1"/>
    </source>
</evidence>
<dbReference type="Proteomes" id="UP000239698">
    <property type="component" value="Unassembled WGS sequence"/>
</dbReference>
<accession>A0ABD6W7I3</accession>
<sequence>MMTGIASEQDAPLAERIGSEFIWCRSTGRPRKLSPSRALQITLLYFCHNLTEHLIAGLVGVNQSTILRTIAEVEAMLKVLTEDE</sequence>
<evidence type="ECO:0008006" key="5">
    <source>
        <dbReference type="Google" id="ProtNLM"/>
    </source>
</evidence>
<protein>
    <recommendedName>
        <fullName evidence="5">Transposase Helix-turn-helix domain-containing protein</fullName>
    </recommendedName>
</protein>
<keyword evidence="4" id="KW-1185">Reference proteome</keyword>
<dbReference type="Proteomes" id="UP000237881">
    <property type="component" value="Unassembled WGS sequence"/>
</dbReference>
<proteinExistence type="predicted"/>
<name>A0ABD6W7I3_RATRA</name>
<organism evidence="1 3">
    <name type="scientific">Rathayibacter rathayi</name>
    <name type="common">Corynebacterium rathayi</name>
    <dbReference type="NCBI Taxonomy" id="33887"/>
    <lineage>
        <taxon>Bacteria</taxon>
        <taxon>Bacillati</taxon>
        <taxon>Actinomycetota</taxon>
        <taxon>Actinomycetes</taxon>
        <taxon>Micrococcales</taxon>
        <taxon>Microbacteriaceae</taxon>
        <taxon>Rathayibacter</taxon>
    </lineage>
</organism>
<dbReference type="EMBL" id="PSVT01000023">
    <property type="protein sequence ID" value="PPH75593.1"/>
    <property type="molecule type" value="Genomic_DNA"/>
</dbReference>
<dbReference type="AlphaFoldDB" id="A0ABD6W7I3"/>
<dbReference type="RefSeq" id="WP_097167712.1">
    <property type="nucleotide sequence ID" value="NZ_PSUI01000021.1"/>
</dbReference>
<gene>
    <name evidence="1" type="ORF">C5C04_09800</name>
    <name evidence="2" type="ORF">C5C40_10835</name>
</gene>
<dbReference type="EMBL" id="PSUL01000021">
    <property type="protein sequence ID" value="PPF13332.1"/>
    <property type="molecule type" value="Genomic_DNA"/>
</dbReference>
<evidence type="ECO:0000313" key="4">
    <source>
        <dbReference type="Proteomes" id="UP000239698"/>
    </source>
</evidence>